<evidence type="ECO:0000313" key="2">
    <source>
        <dbReference type="EMBL" id="KAK2554203.1"/>
    </source>
</evidence>
<comment type="caution">
    <text evidence="2">The sequence shown here is derived from an EMBL/GenBank/DDBJ whole genome shotgun (WGS) entry which is preliminary data.</text>
</comment>
<dbReference type="Proteomes" id="UP001249851">
    <property type="component" value="Unassembled WGS sequence"/>
</dbReference>
<dbReference type="EMBL" id="JARQWQ010000071">
    <property type="protein sequence ID" value="KAK2554203.1"/>
    <property type="molecule type" value="Genomic_DNA"/>
</dbReference>
<name>A0AAD9Q3X6_ACRCE</name>
<accession>A0AAD9Q3X6</accession>
<organism evidence="2 3">
    <name type="scientific">Acropora cervicornis</name>
    <name type="common">Staghorn coral</name>
    <dbReference type="NCBI Taxonomy" id="6130"/>
    <lineage>
        <taxon>Eukaryota</taxon>
        <taxon>Metazoa</taxon>
        <taxon>Cnidaria</taxon>
        <taxon>Anthozoa</taxon>
        <taxon>Hexacorallia</taxon>
        <taxon>Scleractinia</taxon>
        <taxon>Astrocoeniina</taxon>
        <taxon>Acroporidae</taxon>
        <taxon>Acropora</taxon>
    </lineage>
</organism>
<gene>
    <name evidence="2" type="ORF">P5673_024197</name>
</gene>
<evidence type="ECO:0000256" key="1">
    <source>
        <dbReference type="SAM" id="MobiDB-lite"/>
    </source>
</evidence>
<proteinExistence type="predicted"/>
<evidence type="ECO:0000313" key="3">
    <source>
        <dbReference type="Proteomes" id="UP001249851"/>
    </source>
</evidence>
<reference evidence="2" key="1">
    <citation type="journal article" date="2023" name="G3 (Bethesda)">
        <title>Whole genome assembly and annotation of the endangered Caribbean coral Acropora cervicornis.</title>
        <authorList>
            <person name="Selwyn J.D."/>
            <person name="Vollmer S.V."/>
        </authorList>
    </citation>
    <scope>NUCLEOTIDE SEQUENCE</scope>
    <source>
        <strain evidence="2">K2</strain>
    </source>
</reference>
<sequence>MKLTSQVTKLNHPSLRSFLSQKSTPQKMVLGDEFSRRKKFRSNFRVENLASDSNSSSDGETNSQKLSGVRGKRKIKTFPELVHETSTNTRKLEEETSALLRDLDSLRNQNLNTCRRLQRIQKLSCAVKQKMETFTINQTAAMQQSAS</sequence>
<reference evidence="2" key="2">
    <citation type="journal article" date="2023" name="Science">
        <title>Genomic signatures of disease resistance in endangered staghorn corals.</title>
        <authorList>
            <person name="Vollmer S.V."/>
            <person name="Selwyn J.D."/>
            <person name="Despard B.A."/>
            <person name="Roesel C.L."/>
        </authorList>
    </citation>
    <scope>NUCLEOTIDE SEQUENCE</scope>
    <source>
        <strain evidence="2">K2</strain>
    </source>
</reference>
<dbReference type="AlphaFoldDB" id="A0AAD9Q3X6"/>
<feature type="region of interest" description="Disordered" evidence="1">
    <location>
        <begin position="49"/>
        <end position="72"/>
    </location>
</feature>
<protein>
    <submittedName>
        <fullName evidence="2">Uncharacterized protein</fullName>
    </submittedName>
</protein>
<keyword evidence="3" id="KW-1185">Reference proteome</keyword>
<feature type="compositionally biased region" description="Polar residues" evidence="1">
    <location>
        <begin position="50"/>
        <end position="66"/>
    </location>
</feature>